<dbReference type="InterPro" id="IPR025279">
    <property type="entry name" value="NST1"/>
</dbReference>
<proteinExistence type="inferred from homology"/>
<evidence type="ECO:0000256" key="3">
    <source>
        <dbReference type="ARBA" id="ARBA00007112"/>
    </source>
</evidence>
<feature type="compositionally biased region" description="Low complexity" evidence="9">
    <location>
        <begin position="765"/>
        <end position="776"/>
    </location>
</feature>
<feature type="region of interest" description="Disordered" evidence="9">
    <location>
        <begin position="743"/>
        <end position="846"/>
    </location>
</feature>
<feature type="compositionally biased region" description="Basic and acidic residues" evidence="9">
    <location>
        <begin position="76"/>
        <end position="87"/>
    </location>
</feature>
<feature type="compositionally biased region" description="Polar residues" evidence="9">
    <location>
        <begin position="29"/>
        <end position="40"/>
    </location>
</feature>
<feature type="compositionally biased region" description="Basic and acidic residues" evidence="9">
    <location>
        <begin position="417"/>
        <end position="497"/>
    </location>
</feature>
<feature type="compositionally biased region" description="Acidic residues" evidence="9">
    <location>
        <begin position="312"/>
        <end position="342"/>
    </location>
</feature>
<evidence type="ECO:0000256" key="1">
    <source>
        <dbReference type="ARBA" id="ARBA00002545"/>
    </source>
</evidence>
<evidence type="ECO:0000313" key="10">
    <source>
        <dbReference type="EMBL" id="KAF2843620.1"/>
    </source>
</evidence>
<evidence type="ECO:0000256" key="5">
    <source>
        <dbReference type="ARBA" id="ARBA00022490"/>
    </source>
</evidence>
<feature type="region of interest" description="Disordered" evidence="9">
    <location>
        <begin position="1"/>
        <end position="87"/>
    </location>
</feature>
<keyword evidence="11" id="KW-1185">Reference proteome</keyword>
<dbReference type="PANTHER" id="PTHR31780:SF10">
    <property type="entry name" value="LD36051P"/>
    <property type="match status" value="1"/>
</dbReference>
<evidence type="ECO:0000256" key="2">
    <source>
        <dbReference type="ARBA" id="ARBA00004496"/>
    </source>
</evidence>
<dbReference type="Pfam" id="PF13945">
    <property type="entry name" value="NST1"/>
    <property type="match status" value="1"/>
</dbReference>
<dbReference type="OrthoDB" id="21629at2759"/>
<feature type="region of interest" description="Disordered" evidence="9">
    <location>
        <begin position="547"/>
        <end position="702"/>
    </location>
</feature>
<evidence type="ECO:0000256" key="7">
    <source>
        <dbReference type="ARBA" id="ARBA00023054"/>
    </source>
</evidence>
<dbReference type="InterPro" id="IPR051195">
    <property type="entry name" value="Fungal_stress_NST1"/>
</dbReference>
<feature type="compositionally biased region" description="Pro residues" evidence="9">
    <location>
        <begin position="51"/>
        <end position="62"/>
    </location>
</feature>
<name>A0A9P4SKN9_9PEZI</name>
<feature type="compositionally biased region" description="Polar residues" evidence="9">
    <location>
        <begin position="582"/>
        <end position="596"/>
    </location>
</feature>
<feature type="compositionally biased region" description="Pro residues" evidence="9">
    <location>
        <begin position="608"/>
        <end position="634"/>
    </location>
</feature>
<gene>
    <name evidence="10" type="ORF">M501DRAFT_106806</name>
</gene>
<comment type="caution">
    <text evidence="10">The sequence shown here is derived from an EMBL/GenBank/DDBJ whole genome shotgun (WGS) entry which is preliminary data.</text>
</comment>
<feature type="compositionally biased region" description="Polar residues" evidence="9">
    <location>
        <begin position="649"/>
        <end position="661"/>
    </location>
</feature>
<evidence type="ECO:0000256" key="6">
    <source>
        <dbReference type="ARBA" id="ARBA00023016"/>
    </source>
</evidence>
<keyword evidence="7 8" id="KW-0175">Coiled coil</keyword>
<feature type="compositionally biased region" description="Low complexity" evidence="9">
    <location>
        <begin position="290"/>
        <end position="299"/>
    </location>
</feature>
<keyword evidence="5 8" id="KW-0963">Cytoplasm</keyword>
<evidence type="ECO:0000313" key="11">
    <source>
        <dbReference type="Proteomes" id="UP000799429"/>
    </source>
</evidence>
<comment type="subcellular location">
    <subcellularLocation>
        <location evidence="2 8">Cytoplasm</location>
    </subcellularLocation>
</comment>
<accession>A0A9P4SKN9</accession>
<feature type="region of interest" description="Disordered" evidence="9">
    <location>
        <begin position="161"/>
        <end position="245"/>
    </location>
</feature>
<sequence length="1039" mass="114728">MANGTTPLENHRPSAANKKKSKKKKKGRTNPQNGYDNNVDISAPAPTASQVPPPPPPPPPPLSNAALRTVRGVNNSKDRIWNTSTQEERERIKEFWLSLGEDERKSLVKIEKEAVLRKMKEQQKHSCSCTVCGRKRTAIEEELEVLYDAYYEELEQYANRQGSDNGAPMLPPPRFGHLDRLPPSHLSNTRHPPHRRIQELPDDEEDEEEEDDLEEEDYSDEDDEEEYSEDEPEELPRGPAADFFNFGNSLTVKGGILTVADDLLKNDGKKFIEMMEQLAERRMQREEEAQYAAASLAHSNHAHGYHGQPPQPEDDEYDDEEEDEYDSQEDDEYDEDEMDSMTEEQRMEEGRRMFQIFAARMFEQRVLTAYREKVARERQQKLLEELDDESRLDAQREAKKARDAAKKKEKKAAQKAAKAEEKAKKDQEVERRAREQKAQEKKAREEAKKKEREEREAREREARERKAQEERGRREREAKAKVEKEARDRTRKEEEAARAAQAALQSSQPAPQVMKRPSQPTAVALPPGLLSKQSSASLASPLVQVATPAIPKAPTPVRPRQSSQQGSHGSSPKTPQLAPGTGKSTPPSAVPSTQASHIVPKAILKPPSHQPGPPLQHPQPSSPLPPMYPPPGMHMPPNSFGFPPGINGFSHSQGPQMQGMSQRGPLGHDMPMFHPNPLGNAQYRGFPAPNGLPGPPPGMNGLGMMPQGRGFPMGAPPGFQPIPPIGAGNQMPPFGVARDGIAAHSRQQSGSYEKNPFDSIPPSQPIARPAPIQRPASVKPFEGNLEDRRSSDKDIDDLSKHLGSSALLDDTDEPYPVSNAENRRNSVAPGQPRHSSLPFGTSSAFPGPPNTRLDTFGLGVSGVPGNSWNPTPFGSSNGPWGTSPSAGWASSSFGMGPTQHRASVSRPVTLRLMVCQACKHLTAIQNGSEGFHDVQSILQQLDVYRHHDLFRSVGDTPITVEEVEAITETEGDSQNGGGSFIVRKEEPNRKLVKWQPEDGTMHSRLAAAAGLGEIGSPVPVHSTPAYGTRGFNAFASPNF</sequence>
<feature type="compositionally biased region" description="Basic and acidic residues" evidence="9">
    <location>
        <begin position="785"/>
        <end position="800"/>
    </location>
</feature>
<feature type="compositionally biased region" description="Basic and acidic residues" evidence="9">
    <location>
        <begin position="383"/>
        <end position="406"/>
    </location>
</feature>
<feature type="compositionally biased region" description="Basic residues" evidence="9">
    <location>
        <begin position="17"/>
        <end position="28"/>
    </location>
</feature>
<protein>
    <recommendedName>
        <fullName evidence="4 8">Stress response protein NST1</fullName>
    </recommendedName>
</protein>
<evidence type="ECO:0000256" key="8">
    <source>
        <dbReference type="RuleBase" id="RU049441"/>
    </source>
</evidence>
<feature type="region of interest" description="Disordered" evidence="9">
    <location>
        <begin position="281"/>
        <end position="349"/>
    </location>
</feature>
<dbReference type="GO" id="GO:0005737">
    <property type="term" value="C:cytoplasm"/>
    <property type="evidence" value="ECO:0007669"/>
    <property type="project" value="UniProtKB-SubCell"/>
</dbReference>
<organism evidence="10 11">
    <name type="scientific">Patellaria atrata CBS 101060</name>
    <dbReference type="NCBI Taxonomy" id="1346257"/>
    <lineage>
        <taxon>Eukaryota</taxon>
        <taxon>Fungi</taxon>
        <taxon>Dikarya</taxon>
        <taxon>Ascomycota</taxon>
        <taxon>Pezizomycotina</taxon>
        <taxon>Dothideomycetes</taxon>
        <taxon>Dothideomycetes incertae sedis</taxon>
        <taxon>Patellariales</taxon>
        <taxon>Patellariaceae</taxon>
        <taxon>Patellaria</taxon>
    </lineage>
</organism>
<dbReference type="AlphaFoldDB" id="A0A9P4SKN9"/>
<comment type="similarity">
    <text evidence="3 8">Belongs to the NST1 family.</text>
</comment>
<feature type="region of interest" description="Disordered" evidence="9">
    <location>
        <begin position="383"/>
        <end position="528"/>
    </location>
</feature>
<feature type="compositionally biased region" description="Low complexity" evidence="9">
    <location>
        <begin position="561"/>
        <end position="571"/>
    </location>
</feature>
<evidence type="ECO:0000256" key="9">
    <source>
        <dbReference type="SAM" id="MobiDB-lite"/>
    </source>
</evidence>
<keyword evidence="6 8" id="KW-0346">Stress response</keyword>
<evidence type="ECO:0000256" key="4">
    <source>
        <dbReference type="ARBA" id="ARBA00020733"/>
    </source>
</evidence>
<feature type="compositionally biased region" description="Acidic residues" evidence="9">
    <location>
        <begin position="200"/>
        <end position="233"/>
    </location>
</feature>
<dbReference type="PANTHER" id="PTHR31780">
    <property type="entry name" value="STRESS RESPONSE PROTEIN NST1-RELATED"/>
    <property type="match status" value="1"/>
</dbReference>
<comment type="function">
    <text evidence="1 8">May act as a negative regulator of salt tolerance.</text>
</comment>
<reference evidence="10" key="1">
    <citation type="journal article" date="2020" name="Stud. Mycol.">
        <title>101 Dothideomycetes genomes: a test case for predicting lifestyles and emergence of pathogens.</title>
        <authorList>
            <person name="Haridas S."/>
            <person name="Albert R."/>
            <person name="Binder M."/>
            <person name="Bloem J."/>
            <person name="Labutti K."/>
            <person name="Salamov A."/>
            <person name="Andreopoulos B."/>
            <person name="Baker S."/>
            <person name="Barry K."/>
            <person name="Bills G."/>
            <person name="Bluhm B."/>
            <person name="Cannon C."/>
            <person name="Castanera R."/>
            <person name="Culley D."/>
            <person name="Daum C."/>
            <person name="Ezra D."/>
            <person name="Gonzalez J."/>
            <person name="Henrissat B."/>
            <person name="Kuo A."/>
            <person name="Liang C."/>
            <person name="Lipzen A."/>
            <person name="Lutzoni F."/>
            <person name="Magnuson J."/>
            <person name="Mondo S."/>
            <person name="Nolan M."/>
            <person name="Ohm R."/>
            <person name="Pangilinan J."/>
            <person name="Park H.-J."/>
            <person name="Ramirez L."/>
            <person name="Alfaro M."/>
            <person name="Sun H."/>
            <person name="Tritt A."/>
            <person name="Yoshinaga Y."/>
            <person name="Zwiers L.-H."/>
            <person name="Turgeon B."/>
            <person name="Goodwin S."/>
            <person name="Spatafora J."/>
            <person name="Crous P."/>
            <person name="Grigoriev I."/>
        </authorList>
    </citation>
    <scope>NUCLEOTIDE SEQUENCE</scope>
    <source>
        <strain evidence="10">CBS 101060</strain>
    </source>
</reference>
<dbReference type="Proteomes" id="UP000799429">
    <property type="component" value="Unassembled WGS sequence"/>
</dbReference>
<dbReference type="EMBL" id="MU006089">
    <property type="protein sequence ID" value="KAF2843620.1"/>
    <property type="molecule type" value="Genomic_DNA"/>
</dbReference>
<dbReference type="SUPFAM" id="SSF101447">
    <property type="entry name" value="Formin homology 2 domain (FH2 domain)"/>
    <property type="match status" value="1"/>
</dbReference>